<protein>
    <recommendedName>
        <fullName evidence="2">YMC020W-like alpha/beta hydrolase domain-containing protein</fullName>
    </recommendedName>
</protein>
<feature type="compositionally biased region" description="Low complexity" evidence="1">
    <location>
        <begin position="432"/>
        <end position="450"/>
    </location>
</feature>
<dbReference type="InterPro" id="IPR058934">
    <property type="entry name" value="YMC020W-like"/>
</dbReference>
<dbReference type="InterPro" id="IPR058933">
    <property type="entry name" value="YMC020W-like_ab_hydrolase"/>
</dbReference>
<gene>
    <name evidence="3" type="ORF">NEOLEDRAFT_1072918</name>
</gene>
<sequence length="946" mass="102904">MQHTSSVASSIDNEVPQIAPRSPPTEPPPQATVQPAPDTPSPKISSLNPATSRFTLTLPLLGRPKVPLEKAVAAAQAEDVRDPNSPKEPLQTPLEDAIKVAQEGDVRQEKATEGKNVGEFWDSAVATTTTTTMTTTAFATEHKPDASSSTWWDYIGWGYSTTQTTPSATGAPRVEGSSDTSTDPSIPQPPLSPSPASESSATSLTAESDAEHLTVKKSPTPKASSIFSADTARSQGSTWYAPWSWYYTPSQSTSEEKLSINQASEKTASERVKEEALGRSESELASENVASQDVERKHTPDINPIESSIMTNRSGWMSFLASRAMMMKSVTGSEKDVERDENGMEVMDVDVEETVKADAAKQLAVTSHQQAAPKVTPSSSPSSKALAGKSGSEPKKSGPPAAPITDSESIKRETIRVGREKDRKQNDDRKSSSSSPAPSKTSGATTPTSPRAQPPNLVLPTWADTFHAPPRSVVPPPPASALRKTMRLVSVVGGALFAKDEDKGGKGKGKARDSDEFLHYGKELPRAWDVVGEKLEPNALKGCKKVVVIGIHGWFPGAVMRTVLGEPTGTSSKFVNMMCQALKDFEERHQIKLDKVTRIPLEGEGTIGKRVERLYNNLTENKEWMDDIHSADAIFVATHSQGSIVSTHVLDHLIRDGHIRTKRSIDLINTGTAASPGSAVSAVGLPPQRVCCLALCGIHLGPLRYLSTSSLLQPYIQYFESAAARELFEFQNTESQVSKDYVNALRNVTNHGTKMVYVASMNDQVVPVYSGIFTSASHPLILRALYIDGDAYHSSDFLSNLLVLLVRVLNAGLSDSGLLVHLSEATAGSLSGVGHSTAYEELRTYSLAVDYLFLTNDGFDEHPQLEIRAFNANSELNDYEIPWSLRDLIADDRVAYFFWREFSQLRDAFDEWHPKTTILRDIKRKLQPIKRLPSLTSARQTSASKL</sequence>
<evidence type="ECO:0000313" key="3">
    <source>
        <dbReference type="EMBL" id="KZT21741.1"/>
    </source>
</evidence>
<feature type="compositionally biased region" description="Polar residues" evidence="1">
    <location>
        <begin position="1"/>
        <end position="12"/>
    </location>
</feature>
<feature type="compositionally biased region" description="Polar residues" evidence="1">
    <location>
        <begin position="254"/>
        <end position="266"/>
    </location>
</feature>
<organism evidence="3 4">
    <name type="scientific">Neolentinus lepideus HHB14362 ss-1</name>
    <dbReference type="NCBI Taxonomy" id="1314782"/>
    <lineage>
        <taxon>Eukaryota</taxon>
        <taxon>Fungi</taxon>
        <taxon>Dikarya</taxon>
        <taxon>Basidiomycota</taxon>
        <taxon>Agaricomycotina</taxon>
        <taxon>Agaricomycetes</taxon>
        <taxon>Gloeophyllales</taxon>
        <taxon>Gloeophyllaceae</taxon>
        <taxon>Neolentinus</taxon>
    </lineage>
</organism>
<feature type="compositionally biased region" description="Low complexity" evidence="1">
    <location>
        <begin position="377"/>
        <end position="391"/>
    </location>
</feature>
<name>A0A165Q0D1_9AGAM</name>
<feature type="region of interest" description="Disordered" evidence="1">
    <location>
        <begin position="162"/>
        <end position="231"/>
    </location>
</feature>
<dbReference type="PANTHER" id="PTHR47349:SF1">
    <property type="entry name" value="AER328WP"/>
    <property type="match status" value="1"/>
</dbReference>
<feature type="region of interest" description="Disordered" evidence="1">
    <location>
        <begin position="364"/>
        <end position="463"/>
    </location>
</feature>
<dbReference type="EMBL" id="KV425603">
    <property type="protein sequence ID" value="KZT21741.1"/>
    <property type="molecule type" value="Genomic_DNA"/>
</dbReference>
<keyword evidence="4" id="KW-1185">Reference proteome</keyword>
<feature type="domain" description="YMC020W-like alpha/beta hydrolase" evidence="2">
    <location>
        <begin position="542"/>
        <end position="663"/>
    </location>
</feature>
<dbReference type="OrthoDB" id="5598028at2759"/>
<dbReference type="AlphaFoldDB" id="A0A165Q0D1"/>
<dbReference type="Pfam" id="PF26147">
    <property type="entry name" value="AB_HYDROLASE_YMC0-YMC35"/>
    <property type="match status" value="2"/>
</dbReference>
<feature type="domain" description="YMC020W-like alpha/beta hydrolase" evidence="2">
    <location>
        <begin position="688"/>
        <end position="891"/>
    </location>
</feature>
<dbReference type="Proteomes" id="UP000076761">
    <property type="component" value="Unassembled WGS sequence"/>
</dbReference>
<accession>A0A165Q0D1</accession>
<reference evidence="3 4" key="1">
    <citation type="journal article" date="2016" name="Mol. Biol. Evol.">
        <title>Comparative Genomics of Early-Diverging Mushroom-Forming Fungi Provides Insights into the Origins of Lignocellulose Decay Capabilities.</title>
        <authorList>
            <person name="Nagy L.G."/>
            <person name="Riley R."/>
            <person name="Tritt A."/>
            <person name="Adam C."/>
            <person name="Daum C."/>
            <person name="Floudas D."/>
            <person name="Sun H."/>
            <person name="Yadav J.S."/>
            <person name="Pangilinan J."/>
            <person name="Larsson K.H."/>
            <person name="Matsuura K."/>
            <person name="Barry K."/>
            <person name="Labutti K."/>
            <person name="Kuo R."/>
            <person name="Ohm R.A."/>
            <person name="Bhattacharya S.S."/>
            <person name="Shirouzu T."/>
            <person name="Yoshinaga Y."/>
            <person name="Martin F.M."/>
            <person name="Grigoriev I.V."/>
            <person name="Hibbett D.S."/>
        </authorList>
    </citation>
    <scope>NUCLEOTIDE SEQUENCE [LARGE SCALE GENOMIC DNA]</scope>
    <source>
        <strain evidence="3 4">HHB14362 ss-1</strain>
    </source>
</reference>
<feature type="compositionally biased region" description="Basic and acidic residues" evidence="1">
    <location>
        <begin position="267"/>
        <end position="282"/>
    </location>
</feature>
<feature type="region of interest" description="Disordered" evidence="1">
    <location>
        <begin position="72"/>
        <end position="93"/>
    </location>
</feature>
<feature type="compositionally biased region" description="Basic and acidic residues" evidence="1">
    <location>
        <begin position="408"/>
        <end position="431"/>
    </location>
</feature>
<feature type="compositionally biased region" description="Pro residues" evidence="1">
    <location>
        <begin position="21"/>
        <end position="30"/>
    </location>
</feature>
<feature type="compositionally biased region" description="Polar residues" evidence="1">
    <location>
        <begin position="221"/>
        <end position="231"/>
    </location>
</feature>
<feature type="compositionally biased region" description="Low complexity" evidence="1">
    <location>
        <begin position="194"/>
        <end position="207"/>
    </location>
</feature>
<evidence type="ECO:0000259" key="2">
    <source>
        <dbReference type="Pfam" id="PF26147"/>
    </source>
</evidence>
<dbReference type="InParanoid" id="A0A165Q0D1"/>
<feature type="region of interest" description="Disordered" evidence="1">
    <location>
        <begin position="1"/>
        <end position="50"/>
    </location>
</feature>
<evidence type="ECO:0000313" key="4">
    <source>
        <dbReference type="Proteomes" id="UP000076761"/>
    </source>
</evidence>
<proteinExistence type="predicted"/>
<feature type="region of interest" description="Disordered" evidence="1">
    <location>
        <begin position="254"/>
        <end position="308"/>
    </location>
</feature>
<evidence type="ECO:0000256" key="1">
    <source>
        <dbReference type="SAM" id="MobiDB-lite"/>
    </source>
</evidence>
<dbReference type="PANTHER" id="PTHR47349">
    <property type="entry name" value="CHROMOSOME 8, WHOLE GENOME SHOTGUN SEQUENCE"/>
    <property type="match status" value="1"/>
</dbReference>